<feature type="compositionally biased region" description="Basic and acidic residues" evidence="1">
    <location>
        <begin position="24"/>
        <end position="34"/>
    </location>
</feature>
<organism evidence="2 3">
    <name type="scientific">Riccia fluitans</name>
    <dbReference type="NCBI Taxonomy" id="41844"/>
    <lineage>
        <taxon>Eukaryota</taxon>
        <taxon>Viridiplantae</taxon>
        <taxon>Streptophyta</taxon>
        <taxon>Embryophyta</taxon>
        <taxon>Marchantiophyta</taxon>
        <taxon>Marchantiopsida</taxon>
        <taxon>Marchantiidae</taxon>
        <taxon>Marchantiales</taxon>
        <taxon>Ricciaceae</taxon>
        <taxon>Riccia</taxon>
    </lineage>
</organism>
<dbReference type="Proteomes" id="UP001605036">
    <property type="component" value="Unassembled WGS sequence"/>
</dbReference>
<comment type="caution">
    <text evidence="2">The sequence shown here is derived from an EMBL/GenBank/DDBJ whole genome shotgun (WGS) entry which is preliminary data.</text>
</comment>
<name>A0ABD1Y5I6_9MARC</name>
<evidence type="ECO:0000313" key="2">
    <source>
        <dbReference type="EMBL" id="KAL2622033.1"/>
    </source>
</evidence>
<feature type="region of interest" description="Disordered" evidence="1">
    <location>
        <begin position="1"/>
        <end position="41"/>
    </location>
</feature>
<evidence type="ECO:0000313" key="3">
    <source>
        <dbReference type="Proteomes" id="UP001605036"/>
    </source>
</evidence>
<proteinExistence type="predicted"/>
<keyword evidence="3" id="KW-1185">Reference proteome</keyword>
<dbReference type="EMBL" id="JBHFFA010000006">
    <property type="protein sequence ID" value="KAL2622033.1"/>
    <property type="molecule type" value="Genomic_DNA"/>
</dbReference>
<gene>
    <name evidence="2" type="ORF">R1flu_002238</name>
</gene>
<protein>
    <submittedName>
        <fullName evidence="2">Uncharacterized protein</fullName>
    </submittedName>
</protein>
<dbReference type="AlphaFoldDB" id="A0ABD1Y5I6"/>
<sequence>MEFKRGVAEETWSPSYVGVTADSEGSKALEEELSTRPTPSVRRNKLLIRRKHFKGQTEREKAAEVAQRELEVEPLEFEDSNLVPVGAPQIQSRREFEHVEVIPSEVECEDESASPTTRPSIANGSAISYLKGFGLALDLRIYQIL</sequence>
<evidence type="ECO:0000256" key="1">
    <source>
        <dbReference type="SAM" id="MobiDB-lite"/>
    </source>
</evidence>
<accession>A0ABD1Y5I6</accession>
<reference evidence="2 3" key="1">
    <citation type="submission" date="2024-09" db="EMBL/GenBank/DDBJ databases">
        <title>Chromosome-scale assembly of Riccia fluitans.</title>
        <authorList>
            <person name="Paukszto L."/>
            <person name="Sawicki J."/>
            <person name="Karawczyk K."/>
            <person name="Piernik-Szablinska J."/>
            <person name="Szczecinska M."/>
            <person name="Mazdziarz M."/>
        </authorList>
    </citation>
    <scope>NUCLEOTIDE SEQUENCE [LARGE SCALE GENOMIC DNA]</scope>
    <source>
        <strain evidence="2">Rf_01</strain>
        <tissue evidence="2">Aerial parts of the thallus</tissue>
    </source>
</reference>